<dbReference type="OrthoDB" id="9997102at2759"/>
<keyword evidence="2" id="KW-0521">NADP</keyword>
<dbReference type="Proteomes" id="UP001165082">
    <property type="component" value="Unassembled WGS sequence"/>
</dbReference>
<comment type="caution">
    <text evidence="4">The sequence shown here is derived from an EMBL/GenBank/DDBJ whole genome shotgun (WGS) entry which is preliminary data.</text>
</comment>
<dbReference type="Gene3D" id="3.40.50.720">
    <property type="entry name" value="NAD(P)-binding Rossmann-like Domain"/>
    <property type="match status" value="1"/>
</dbReference>
<dbReference type="InterPro" id="IPR051164">
    <property type="entry name" value="NmrA-like_oxidored"/>
</dbReference>
<protein>
    <recommendedName>
        <fullName evidence="3">NmrA-like domain-containing protein</fullName>
    </recommendedName>
</protein>
<proteinExistence type="inferred from homology"/>
<dbReference type="SUPFAM" id="SSF51735">
    <property type="entry name" value="NAD(P)-binding Rossmann-fold domains"/>
    <property type="match status" value="1"/>
</dbReference>
<dbReference type="EMBL" id="BRXZ01008281">
    <property type="protein sequence ID" value="GMI23998.1"/>
    <property type="molecule type" value="Genomic_DNA"/>
</dbReference>
<evidence type="ECO:0000256" key="1">
    <source>
        <dbReference type="ARBA" id="ARBA00006328"/>
    </source>
</evidence>
<evidence type="ECO:0000259" key="3">
    <source>
        <dbReference type="Pfam" id="PF05368"/>
    </source>
</evidence>
<keyword evidence="5" id="KW-1185">Reference proteome</keyword>
<evidence type="ECO:0000256" key="2">
    <source>
        <dbReference type="ARBA" id="ARBA00022857"/>
    </source>
</evidence>
<dbReference type="PANTHER" id="PTHR42748">
    <property type="entry name" value="NITROGEN METABOLITE REPRESSION PROTEIN NMRA FAMILY MEMBER"/>
    <property type="match status" value="1"/>
</dbReference>
<sequence>MAVIFFFPIARTSPTRFTPQQQCPTKFSSPLPPLTAIGVTPVVCDYATDLKKGLDECGAKKLFFITDFFLAAGNNTDREFEQGKQQVDAAKAAGVEHTVFMSVDTCEEFPPECKHILAKPRVEAYLKESGLQYSIVGAACFFENLDDAANWNPLTKGSLKFLMMEKLKWCSTYDLGRSASVMFKNPTEWNGKKMGVVSFHGSLDEVADALEKITGFPVKRGLAMPLFARKLFLKDLDYMCNFFRDSGLKSTPEDLAKHIPDALGPEAWF</sequence>
<evidence type="ECO:0000313" key="5">
    <source>
        <dbReference type="Proteomes" id="UP001165082"/>
    </source>
</evidence>
<dbReference type="AlphaFoldDB" id="A0A9W7FZ46"/>
<feature type="domain" description="NmrA-like" evidence="3">
    <location>
        <begin position="38"/>
        <end position="221"/>
    </location>
</feature>
<evidence type="ECO:0000313" key="4">
    <source>
        <dbReference type="EMBL" id="GMI23998.1"/>
    </source>
</evidence>
<dbReference type="InterPro" id="IPR008030">
    <property type="entry name" value="NmrA-like"/>
</dbReference>
<comment type="similarity">
    <text evidence="1">Belongs to the NmrA-type oxidoreductase family.</text>
</comment>
<name>A0A9W7FZ46_9STRA</name>
<dbReference type="Pfam" id="PF05368">
    <property type="entry name" value="NmrA"/>
    <property type="match status" value="1"/>
</dbReference>
<organism evidence="4 5">
    <name type="scientific">Triparma retinervis</name>
    <dbReference type="NCBI Taxonomy" id="2557542"/>
    <lineage>
        <taxon>Eukaryota</taxon>
        <taxon>Sar</taxon>
        <taxon>Stramenopiles</taxon>
        <taxon>Ochrophyta</taxon>
        <taxon>Bolidophyceae</taxon>
        <taxon>Parmales</taxon>
        <taxon>Triparmaceae</taxon>
        <taxon>Triparma</taxon>
    </lineage>
</organism>
<gene>
    <name evidence="4" type="ORF">TrRE_jg4519</name>
</gene>
<dbReference type="PANTHER" id="PTHR42748:SF7">
    <property type="entry name" value="NMRA LIKE REDOX SENSOR 1-RELATED"/>
    <property type="match status" value="1"/>
</dbReference>
<accession>A0A9W7FZ46</accession>
<dbReference type="InterPro" id="IPR036291">
    <property type="entry name" value="NAD(P)-bd_dom_sf"/>
</dbReference>
<reference evidence="4" key="1">
    <citation type="submission" date="2022-07" db="EMBL/GenBank/DDBJ databases">
        <title>Genome analysis of Parmales, a sister group of diatoms, reveals the evolutionary specialization of diatoms from phago-mixotrophs to photoautotrophs.</title>
        <authorList>
            <person name="Ban H."/>
            <person name="Sato S."/>
            <person name="Yoshikawa S."/>
            <person name="Kazumasa Y."/>
            <person name="Nakamura Y."/>
            <person name="Ichinomiya M."/>
            <person name="Saitoh K."/>
            <person name="Sato N."/>
            <person name="Blanc-Mathieu R."/>
            <person name="Endo H."/>
            <person name="Kuwata A."/>
            <person name="Ogata H."/>
        </authorList>
    </citation>
    <scope>NUCLEOTIDE SEQUENCE</scope>
</reference>
<feature type="non-terminal residue" evidence="4">
    <location>
        <position position="269"/>
    </location>
</feature>